<dbReference type="PIRSF" id="PIRSF000450">
    <property type="entry name" value="H_ser_succinyltr"/>
    <property type="match status" value="1"/>
</dbReference>
<evidence type="ECO:0000313" key="10">
    <source>
        <dbReference type="EMBL" id="RPJ65026.1"/>
    </source>
</evidence>
<comment type="caution">
    <text evidence="10">The sequence shown here is derived from an EMBL/GenBank/DDBJ whole genome shotgun (WGS) entry which is preliminary data.</text>
</comment>
<feature type="active site" description="Acyl-thioester intermediate" evidence="8 9">
    <location>
        <position position="142"/>
    </location>
</feature>
<evidence type="ECO:0000313" key="11">
    <source>
        <dbReference type="Proteomes" id="UP000275281"/>
    </source>
</evidence>
<accession>A0A3N5XYK6</accession>
<dbReference type="EC" id="2.3.1.46" evidence="8"/>
<keyword evidence="11" id="KW-1185">Reference proteome</keyword>
<feature type="binding site" evidence="8">
    <location>
        <position position="249"/>
    </location>
    <ligand>
        <name>substrate</name>
    </ligand>
</feature>
<keyword evidence="3 8" id="KW-0028">Amino-acid biosynthesis</keyword>
<dbReference type="SUPFAM" id="SSF52317">
    <property type="entry name" value="Class I glutamine amidotransferase-like"/>
    <property type="match status" value="1"/>
</dbReference>
<keyword evidence="8" id="KW-0486">Methionine biosynthesis</keyword>
<dbReference type="InterPro" id="IPR029062">
    <property type="entry name" value="Class_I_gatase-like"/>
</dbReference>
<evidence type="ECO:0000256" key="2">
    <source>
        <dbReference type="ARBA" id="ARBA00022490"/>
    </source>
</evidence>
<dbReference type="Gene3D" id="3.40.50.880">
    <property type="match status" value="1"/>
</dbReference>
<gene>
    <name evidence="8" type="primary">metAS</name>
    <name evidence="10" type="ORF">DRW07_17045</name>
</gene>
<dbReference type="AlphaFoldDB" id="A0A3N5XYK6"/>
<dbReference type="HAMAP" id="MF_00295">
    <property type="entry name" value="MetA_acyltransf"/>
    <property type="match status" value="1"/>
</dbReference>
<dbReference type="PANTHER" id="PTHR20919">
    <property type="entry name" value="HOMOSERINE O-SUCCINYLTRANSFERASE"/>
    <property type="match status" value="1"/>
</dbReference>
<evidence type="ECO:0000256" key="4">
    <source>
        <dbReference type="ARBA" id="ARBA00022679"/>
    </source>
</evidence>
<dbReference type="CDD" id="cd03131">
    <property type="entry name" value="GATase1_HTS"/>
    <property type="match status" value="1"/>
</dbReference>
<dbReference type="OrthoDB" id="9772423at2"/>
<dbReference type="NCBIfam" id="TIGR01001">
    <property type="entry name" value="metA"/>
    <property type="match status" value="1"/>
</dbReference>
<dbReference type="PANTHER" id="PTHR20919:SF0">
    <property type="entry name" value="HOMOSERINE O-SUCCINYLTRANSFERASE"/>
    <property type="match status" value="1"/>
</dbReference>
<feature type="site" description="Important for acyl-CoA specificity" evidence="8">
    <location>
        <position position="111"/>
    </location>
</feature>
<dbReference type="InterPro" id="IPR005697">
    <property type="entry name" value="HST_MetA"/>
</dbReference>
<dbReference type="UniPathway" id="UPA00051">
    <property type="reaction ID" value="UER00075"/>
</dbReference>
<feature type="active site" description="Proton acceptor" evidence="8">
    <location>
        <position position="235"/>
    </location>
</feature>
<evidence type="ECO:0000256" key="1">
    <source>
        <dbReference type="ARBA" id="ARBA00004496"/>
    </source>
</evidence>
<feature type="site" description="Important for substrate specificity" evidence="8">
    <location>
        <position position="192"/>
    </location>
</feature>
<dbReference type="EMBL" id="RPOK01000006">
    <property type="protein sequence ID" value="RPJ65026.1"/>
    <property type="molecule type" value="Genomic_DNA"/>
</dbReference>
<keyword evidence="4 8" id="KW-0808">Transferase</keyword>
<evidence type="ECO:0000256" key="5">
    <source>
        <dbReference type="ARBA" id="ARBA00023315"/>
    </source>
</evidence>
<feature type="binding site" evidence="8">
    <location>
        <position position="192"/>
    </location>
    <ligand>
        <name>substrate</name>
    </ligand>
</feature>
<comment type="catalytic activity">
    <reaction evidence="6 8">
        <text>L-homoserine + succinyl-CoA = O-succinyl-L-homoserine + CoA</text>
        <dbReference type="Rhea" id="RHEA:22008"/>
        <dbReference type="ChEBI" id="CHEBI:57287"/>
        <dbReference type="ChEBI" id="CHEBI:57292"/>
        <dbReference type="ChEBI" id="CHEBI:57476"/>
        <dbReference type="ChEBI" id="CHEBI:57661"/>
        <dbReference type="EC" id="2.3.1.46"/>
    </reaction>
</comment>
<dbReference type="GO" id="GO:0019281">
    <property type="term" value="P:L-methionine biosynthetic process from homoserine via O-succinyl-L-homoserine and cystathionine"/>
    <property type="evidence" value="ECO:0007669"/>
    <property type="project" value="InterPro"/>
</dbReference>
<evidence type="ECO:0000256" key="7">
    <source>
        <dbReference type="ARBA" id="ARBA00053298"/>
    </source>
</evidence>
<evidence type="ECO:0000256" key="6">
    <source>
        <dbReference type="ARBA" id="ARBA00051253"/>
    </source>
</evidence>
<dbReference type="Pfam" id="PF04204">
    <property type="entry name" value="HTS"/>
    <property type="match status" value="1"/>
</dbReference>
<feature type="active site" evidence="8">
    <location>
        <position position="237"/>
    </location>
</feature>
<dbReference type="RefSeq" id="WP_124029154.1">
    <property type="nucleotide sequence ID" value="NZ_JBHRSN010000013.1"/>
</dbReference>
<comment type="similarity">
    <text evidence="8">Belongs to the MetA family.</text>
</comment>
<keyword evidence="5 8" id="KW-0012">Acyltransferase</keyword>
<evidence type="ECO:0000256" key="9">
    <source>
        <dbReference type="PIRSR" id="PIRSR000450-1"/>
    </source>
</evidence>
<comment type="caution">
    <text evidence="8">Lacks conserved residue(s) required for the propagation of feature annotation.</text>
</comment>
<evidence type="ECO:0000256" key="3">
    <source>
        <dbReference type="ARBA" id="ARBA00022605"/>
    </source>
</evidence>
<evidence type="ECO:0000256" key="8">
    <source>
        <dbReference type="HAMAP-Rule" id="MF_00295"/>
    </source>
</evidence>
<reference evidence="10 11" key="1">
    <citation type="submission" date="2018-11" db="EMBL/GenBank/DDBJ databases">
        <authorList>
            <person name="Ye M.-Q."/>
            <person name="Du Z.-J."/>
        </authorList>
    </citation>
    <scope>NUCLEOTIDE SEQUENCE [LARGE SCALE GENOMIC DNA]</scope>
    <source>
        <strain evidence="10 11">U0105</strain>
    </source>
</reference>
<dbReference type="FunFam" id="3.40.50.880:FF:000004">
    <property type="entry name" value="Homoserine O-succinyltransferase"/>
    <property type="match status" value="1"/>
</dbReference>
<keyword evidence="2 8" id="KW-0963">Cytoplasm</keyword>
<comment type="pathway">
    <text evidence="8">Amino-acid biosynthesis; L-methionine biosynthesis via de novo pathway; O-succinyl-L-homoserine from L-homoserine: step 1/1.</text>
</comment>
<dbReference type="Proteomes" id="UP000275281">
    <property type="component" value="Unassembled WGS sequence"/>
</dbReference>
<dbReference type="GO" id="GO:0005737">
    <property type="term" value="C:cytoplasm"/>
    <property type="evidence" value="ECO:0007669"/>
    <property type="project" value="UniProtKB-SubCell"/>
</dbReference>
<feature type="binding site" evidence="8">
    <location>
        <position position="163"/>
    </location>
    <ligand>
        <name>substrate</name>
    </ligand>
</feature>
<comment type="subcellular location">
    <subcellularLocation>
        <location evidence="1 8">Cytoplasm</location>
    </subcellularLocation>
</comment>
<sequence>MPIRIPEQLPAQDILLKENIFAMDSGRAATQDIRPLEVGILNLMPNKIETEVQLLRLLSNTPLQINVDLIRIDDQAPKHTPQSHMDAFYTLFEDIAHKRYDGLIITGAPLALLPYEEVKYWDKIKAVFDWSQRHVQSTLYLCWAAHAAMYHFYGINRQLREEKLSGVYPHKVLAPHNELMRGFDSVFYAPHSRYGEISPTTYANVKGLDVLACSEEAGAYIVASKNKRTVMITGHPEYDPETLRDEYVRDLGQGLSPQIPCNYFEADDPKCEPKVTWRSHGTLLYTNWLNYYVYQTTPYDLATLNPKTDNEAESDKSK</sequence>
<dbReference type="GO" id="GO:0008899">
    <property type="term" value="F:homoserine O-succinyltransferase activity"/>
    <property type="evidence" value="ECO:0007669"/>
    <property type="project" value="UniProtKB-EC"/>
</dbReference>
<dbReference type="InterPro" id="IPR033752">
    <property type="entry name" value="MetA_family"/>
</dbReference>
<comment type="function">
    <text evidence="7 8">Transfers a succinyl group from succinyl-CoA to L-homoserine, forming succinyl-L-homoserine.</text>
</comment>
<protein>
    <recommendedName>
        <fullName evidence="8">Homoserine O-succinyltransferase</fullName>
        <shortName evidence="8">HST</shortName>
        <ecNumber evidence="8">2.3.1.46</ecNumber>
    </recommendedName>
    <alternativeName>
        <fullName evidence="8">Homoserine transsuccinylase</fullName>
        <shortName evidence="8">HTS</shortName>
    </alternativeName>
</protein>
<dbReference type="GO" id="GO:0004414">
    <property type="term" value="F:homoserine O-acetyltransferase activity"/>
    <property type="evidence" value="ECO:0007669"/>
    <property type="project" value="UniProtKB-UniRule"/>
</dbReference>
<organism evidence="10 11">
    <name type="scientific">Alteromonas sediminis</name>
    <dbReference type="NCBI Taxonomy" id="2259342"/>
    <lineage>
        <taxon>Bacteria</taxon>
        <taxon>Pseudomonadati</taxon>
        <taxon>Pseudomonadota</taxon>
        <taxon>Gammaproteobacteria</taxon>
        <taxon>Alteromonadales</taxon>
        <taxon>Alteromonadaceae</taxon>
        <taxon>Alteromonas/Salinimonas group</taxon>
        <taxon>Alteromonas</taxon>
    </lineage>
</organism>
<proteinExistence type="inferred from homology"/>
<name>A0A3N5XYK6_9ALTE</name>